<keyword evidence="7" id="KW-0406">Ion transport</keyword>
<dbReference type="PANTHER" id="PTHR43269">
    <property type="entry name" value="SODIUM/PROTON ANTIPORTER 1-RELATED"/>
    <property type="match status" value="1"/>
</dbReference>
<evidence type="ECO:0000256" key="11">
    <source>
        <dbReference type="SAM" id="Phobius"/>
    </source>
</evidence>
<feature type="transmembrane region" description="Helical" evidence="11">
    <location>
        <begin position="425"/>
        <end position="452"/>
    </location>
</feature>
<dbReference type="Pfam" id="PF03600">
    <property type="entry name" value="CitMHS"/>
    <property type="match status" value="1"/>
</dbReference>
<dbReference type="PANTHER" id="PTHR43269:SF2">
    <property type="entry name" value="SODIUM_PROTON ANTIPORTER 1-RELATED"/>
    <property type="match status" value="1"/>
</dbReference>
<feature type="transmembrane region" description="Helical" evidence="11">
    <location>
        <begin position="390"/>
        <end position="413"/>
    </location>
</feature>
<reference evidence="13 14" key="1">
    <citation type="submission" date="2023-04" db="EMBL/GenBank/DDBJ databases">
        <title>A long-awaited taxogenomic arrangement of the family Halomonadaceae.</title>
        <authorList>
            <person name="De La Haba R."/>
            <person name="Chuvochina M."/>
            <person name="Wittouck S."/>
            <person name="Arahal D.R."/>
            <person name="Sanchez-Porro C."/>
            <person name="Hugenholtz P."/>
            <person name="Ventosa A."/>
        </authorList>
    </citation>
    <scope>NUCLEOTIDE SEQUENCE [LARGE SCALE GENOMIC DNA]</scope>
    <source>
        <strain evidence="13 14">DSM 18042</strain>
    </source>
</reference>
<feature type="transmembrane region" description="Helical" evidence="11">
    <location>
        <begin position="464"/>
        <end position="482"/>
    </location>
</feature>
<dbReference type="InterPro" id="IPR045016">
    <property type="entry name" value="NhaD-like"/>
</dbReference>
<evidence type="ECO:0000259" key="12">
    <source>
        <dbReference type="Pfam" id="PF03600"/>
    </source>
</evidence>
<accession>A0ABU1GDP9</accession>
<keyword evidence="6" id="KW-0915">Sodium</keyword>
<dbReference type="RefSeq" id="WP_230447762.1">
    <property type="nucleotide sequence ID" value="NZ_JARWAI010000006.1"/>
</dbReference>
<evidence type="ECO:0000256" key="10">
    <source>
        <dbReference type="ARBA" id="ARBA00025753"/>
    </source>
</evidence>
<feature type="transmembrane region" description="Helical" evidence="11">
    <location>
        <begin position="294"/>
        <end position="311"/>
    </location>
</feature>
<organism evidence="13 14">
    <name type="scientific">Vreelandella gomseomensis</name>
    <dbReference type="NCBI Taxonomy" id="370766"/>
    <lineage>
        <taxon>Bacteria</taxon>
        <taxon>Pseudomonadati</taxon>
        <taxon>Pseudomonadota</taxon>
        <taxon>Gammaproteobacteria</taxon>
        <taxon>Oceanospirillales</taxon>
        <taxon>Halomonadaceae</taxon>
        <taxon>Vreelandella</taxon>
    </lineage>
</organism>
<evidence type="ECO:0000256" key="7">
    <source>
        <dbReference type="ARBA" id="ARBA00023065"/>
    </source>
</evidence>
<evidence type="ECO:0000256" key="8">
    <source>
        <dbReference type="ARBA" id="ARBA00023136"/>
    </source>
</evidence>
<keyword evidence="2" id="KW-0813">Transport</keyword>
<dbReference type="Proteomes" id="UP001269267">
    <property type="component" value="Unassembled WGS sequence"/>
</dbReference>
<keyword evidence="14" id="KW-1185">Reference proteome</keyword>
<feature type="transmembrane region" description="Helical" evidence="11">
    <location>
        <begin position="74"/>
        <end position="90"/>
    </location>
</feature>
<keyword evidence="8 11" id="KW-0472">Membrane</keyword>
<feature type="transmembrane region" description="Helical" evidence="11">
    <location>
        <begin position="227"/>
        <end position="249"/>
    </location>
</feature>
<evidence type="ECO:0000256" key="2">
    <source>
        <dbReference type="ARBA" id="ARBA00022448"/>
    </source>
</evidence>
<proteinExistence type="inferred from homology"/>
<dbReference type="InterPro" id="IPR004680">
    <property type="entry name" value="Cit_transptr-like_dom"/>
</dbReference>
<comment type="subcellular location">
    <subcellularLocation>
        <location evidence="1">Membrane</location>
        <topology evidence="1">Multi-pass membrane protein</topology>
    </subcellularLocation>
</comment>
<keyword evidence="4 11" id="KW-0812">Transmembrane</keyword>
<evidence type="ECO:0000256" key="3">
    <source>
        <dbReference type="ARBA" id="ARBA00022449"/>
    </source>
</evidence>
<evidence type="ECO:0000256" key="6">
    <source>
        <dbReference type="ARBA" id="ARBA00023053"/>
    </source>
</evidence>
<gene>
    <name evidence="13" type="primary">nhaD</name>
    <name evidence="13" type="ORF">QC815_09140</name>
</gene>
<feature type="transmembrane region" description="Helical" evidence="11">
    <location>
        <begin position="270"/>
        <end position="288"/>
    </location>
</feature>
<feature type="transmembrane region" description="Helical" evidence="11">
    <location>
        <begin position="43"/>
        <end position="62"/>
    </location>
</feature>
<feature type="domain" description="Citrate transporter-like" evidence="12">
    <location>
        <begin position="44"/>
        <end position="432"/>
    </location>
</feature>
<dbReference type="NCBIfam" id="NF038006">
    <property type="entry name" value="NhaD_1"/>
    <property type="match status" value="1"/>
</dbReference>
<keyword evidence="3" id="KW-0050">Antiport</keyword>
<dbReference type="EMBL" id="JARWAI010000006">
    <property type="protein sequence ID" value="MDR5875085.1"/>
    <property type="molecule type" value="Genomic_DNA"/>
</dbReference>
<evidence type="ECO:0000256" key="5">
    <source>
        <dbReference type="ARBA" id="ARBA00022989"/>
    </source>
</evidence>
<name>A0ABU1GDP9_9GAMM</name>
<keyword evidence="5 11" id="KW-1133">Transmembrane helix</keyword>
<evidence type="ECO:0000256" key="1">
    <source>
        <dbReference type="ARBA" id="ARBA00004141"/>
    </source>
</evidence>
<keyword evidence="9" id="KW-0739">Sodium transport</keyword>
<comment type="caution">
    <text evidence="13">The sequence shown here is derived from an EMBL/GenBank/DDBJ whole genome shotgun (WGS) entry which is preliminary data.</text>
</comment>
<feature type="transmembrane region" description="Helical" evidence="11">
    <location>
        <begin position="102"/>
        <end position="123"/>
    </location>
</feature>
<evidence type="ECO:0000256" key="9">
    <source>
        <dbReference type="ARBA" id="ARBA00023201"/>
    </source>
</evidence>
<comment type="similarity">
    <text evidence="10">Belongs to the NhaD Na(+)/H(+) (TC 2.A.62) antiporter family.</text>
</comment>
<evidence type="ECO:0000313" key="14">
    <source>
        <dbReference type="Proteomes" id="UP001269267"/>
    </source>
</evidence>
<evidence type="ECO:0000256" key="4">
    <source>
        <dbReference type="ARBA" id="ARBA00022692"/>
    </source>
</evidence>
<sequence length="491" mass="54474">MPCFRPPCQPRFDRRWLFLLAALLLVFSPAVLAVTGELDLTQSVVGFFALGIFVLAYSLVMAEEKIHMRKSKPVLVAAGIIWSLIGWVYVQNGMSEASEHAFRVTLLEFTELMLFLLVAMTYINALEERRVFDALRSWMLRMGFNYRSLFWLTGGLAFVLSPIADNLTTALLMCAVVTKVAEGDKRFINVACINIVVAANAGGAFSPFGDITTLMVWQAGIVPFQDFFILFFPALVNFLIPAVIMSLFIPNKKPESVQEDVWMKRGARRIVVLFLLTITTAVLCHTLLHLPPVLGMMTGLGYLQFFGYYLRRSLPRSLERKRERYSRRGDNKKLEQLGSVVPFDVFNRVARAEWDTLLFFYGVVMCVGGLGFMGYLGLLSEALYLGWNPTAANIVLGVVSAVVDNIPVMFAVLTMEPDMSHGHWLLITLTAGVGGSLLSIGSAAGVAVMGQARGAYTFMGHLKWSPVILLGYAASILVHMWLNAESFALFG</sequence>
<evidence type="ECO:0000313" key="13">
    <source>
        <dbReference type="EMBL" id="MDR5875085.1"/>
    </source>
</evidence>
<feature type="transmembrane region" description="Helical" evidence="11">
    <location>
        <begin position="358"/>
        <end position="378"/>
    </location>
</feature>
<protein>
    <submittedName>
        <fullName evidence="13">Sodium:proton antiporter NhaD</fullName>
    </submittedName>
</protein>